<dbReference type="Gene3D" id="3.40.50.300">
    <property type="entry name" value="P-loop containing nucleotide triphosphate hydrolases"/>
    <property type="match status" value="1"/>
</dbReference>
<proteinExistence type="inferred from homology"/>
<dbReference type="InterPro" id="IPR004472">
    <property type="entry name" value="DTB_synth_BioD"/>
</dbReference>
<dbReference type="PIRSF" id="PIRSF006755">
    <property type="entry name" value="DTB_synth"/>
    <property type="match status" value="1"/>
</dbReference>
<feature type="binding site" evidence="2">
    <location>
        <position position="16"/>
    </location>
    <ligand>
        <name>Mg(2+)</name>
        <dbReference type="ChEBI" id="CHEBI:18420"/>
    </ligand>
</feature>
<evidence type="ECO:0000256" key="2">
    <source>
        <dbReference type="HAMAP-Rule" id="MF_00336"/>
    </source>
</evidence>
<comment type="similarity">
    <text evidence="2">Belongs to the dethiobiotin synthetase family.</text>
</comment>
<dbReference type="PANTHER" id="PTHR43210">
    <property type="entry name" value="DETHIOBIOTIN SYNTHETASE"/>
    <property type="match status" value="1"/>
</dbReference>
<keyword evidence="2" id="KW-0067">ATP-binding</keyword>
<comment type="caution">
    <text evidence="2">Lacks conserved residue(s) required for the propagation of feature annotation.</text>
</comment>
<feature type="active site" evidence="2">
    <location>
        <position position="37"/>
    </location>
</feature>
<protein>
    <recommendedName>
        <fullName evidence="2">ATP-dependent dethiobiotin synthetase BioD</fullName>
        <ecNumber evidence="2">6.3.3.3</ecNumber>
    </recommendedName>
    <alternativeName>
        <fullName evidence="2">DTB synthetase</fullName>
        <shortName evidence="2">DTBS</shortName>
    </alternativeName>
    <alternativeName>
        <fullName evidence="2">Dethiobiotin synthase</fullName>
    </alternativeName>
</protein>
<keyword evidence="2" id="KW-0547">Nucleotide-binding</keyword>
<name>A0ABY7VPV3_9BACT</name>
<keyword evidence="4" id="KW-1185">Reference proteome</keyword>
<dbReference type="HAMAP" id="MF_00336">
    <property type="entry name" value="BioD"/>
    <property type="match status" value="1"/>
</dbReference>
<organism evidence="3 4">
    <name type="scientific">Lentisphaera profundi</name>
    <dbReference type="NCBI Taxonomy" id="1658616"/>
    <lineage>
        <taxon>Bacteria</taxon>
        <taxon>Pseudomonadati</taxon>
        <taxon>Lentisphaerota</taxon>
        <taxon>Lentisphaeria</taxon>
        <taxon>Lentisphaerales</taxon>
        <taxon>Lentisphaeraceae</taxon>
        <taxon>Lentisphaera</taxon>
    </lineage>
</organism>
<feature type="binding site" evidence="2">
    <location>
        <begin position="175"/>
        <end position="176"/>
    </location>
    <ligand>
        <name>ATP</name>
        <dbReference type="ChEBI" id="CHEBI:30616"/>
    </ligand>
</feature>
<dbReference type="Proteomes" id="UP001214250">
    <property type="component" value="Chromosome 1"/>
</dbReference>
<dbReference type="EC" id="6.3.3.3" evidence="2"/>
<evidence type="ECO:0000313" key="4">
    <source>
        <dbReference type="Proteomes" id="UP001214250"/>
    </source>
</evidence>
<comment type="cofactor">
    <cofactor evidence="2">
        <name>Mg(2+)</name>
        <dbReference type="ChEBI" id="CHEBI:18420"/>
    </cofactor>
</comment>
<sequence length="233" mass="25595">MIKLFITGTGTGVGKTVASAWLCRELTNQDHRVAYVKPLQTGGIPFGEALLSSDLEYVKASAPLLIDTLCCMNFHTPASPHLVAQEENRPIELSQLIDKIDHFSQECKPDFLIIEGAGGIAVPINDTEEMVDFCKALKAHAIVVSSTALGTLNHSKLTINYLKQHGLDQISTILMRPEQELKLIEDDNLLRIAQMAPNLACLPFYSGLDSEKGSLPTDFIASNNNLQDFKWTT</sequence>
<keyword evidence="1 2" id="KW-0093">Biotin biosynthesis</keyword>
<gene>
    <name evidence="2 3" type="primary">bioD</name>
    <name evidence="3" type="ORF">PQO03_10805</name>
</gene>
<dbReference type="InterPro" id="IPR027417">
    <property type="entry name" value="P-loop_NTPase"/>
</dbReference>
<dbReference type="CDD" id="cd03109">
    <property type="entry name" value="DTBS"/>
    <property type="match status" value="1"/>
</dbReference>
<dbReference type="Pfam" id="PF13500">
    <property type="entry name" value="AAA_26"/>
    <property type="match status" value="1"/>
</dbReference>
<feature type="binding site" evidence="2">
    <location>
        <position position="54"/>
    </location>
    <ligand>
        <name>Mg(2+)</name>
        <dbReference type="ChEBI" id="CHEBI:18420"/>
    </ligand>
</feature>
<dbReference type="EMBL" id="CP117811">
    <property type="protein sequence ID" value="WDE96198.1"/>
    <property type="molecule type" value="Genomic_DNA"/>
</dbReference>
<feature type="binding site" evidence="2">
    <location>
        <position position="54"/>
    </location>
    <ligand>
        <name>ATP</name>
        <dbReference type="ChEBI" id="CHEBI:30616"/>
    </ligand>
</feature>
<comment type="catalytic activity">
    <reaction evidence="2">
        <text>(7R,8S)-7,8-diammoniononanoate + CO2 + ATP = (4R,5S)-dethiobiotin + ADP + phosphate + 3 H(+)</text>
        <dbReference type="Rhea" id="RHEA:15805"/>
        <dbReference type="ChEBI" id="CHEBI:15378"/>
        <dbReference type="ChEBI" id="CHEBI:16526"/>
        <dbReference type="ChEBI" id="CHEBI:30616"/>
        <dbReference type="ChEBI" id="CHEBI:43474"/>
        <dbReference type="ChEBI" id="CHEBI:149469"/>
        <dbReference type="ChEBI" id="CHEBI:149473"/>
        <dbReference type="ChEBI" id="CHEBI:456216"/>
        <dbReference type="EC" id="6.3.3.3"/>
    </reaction>
</comment>
<accession>A0ABY7VPV3</accession>
<comment type="subcellular location">
    <subcellularLocation>
        <location evidence="2">Cytoplasm</location>
    </subcellularLocation>
</comment>
<dbReference type="PANTHER" id="PTHR43210:SF5">
    <property type="entry name" value="DETHIOBIOTIN SYNTHETASE"/>
    <property type="match status" value="1"/>
</dbReference>
<feature type="binding site" evidence="2">
    <location>
        <begin position="12"/>
        <end position="17"/>
    </location>
    <ligand>
        <name>ATP</name>
        <dbReference type="ChEBI" id="CHEBI:30616"/>
    </ligand>
</feature>
<feature type="binding site" evidence="2">
    <location>
        <begin position="115"/>
        <end position="118"/>
    </location>
    <ligand>
        <name>ATP</name>
        <dbReference type="ChEBI" id="CHEBI:30616"/>
    </ligand>
</feature>
<dbReference type="RefSeq" id="WP_274150274.1">
    <property type="nucleotide sequence ID" value="NZ_CP117811.1"/>
</dbReference>
<evidence type="ECO:0000313" key="3">
    <source>
        <dbReference type="EMBL" id="WDE96198.1"/>
    </source>
</evidence>
<dbReference type="NCBIfam" id="TIGR00347">
    <property type="entry name" value="bioD"/>
    <property type="match status" value="1"/>
</dbReference>
<comment type="subunit">
    <text evidence="2">Homodimer.</text>
</comment>
<dbReference type="SUPFAM" id="SSF52540">
    <property type="entry name" value="P-loop containing nucleoside triphosphate hydrolases"/>
    <property type="match status" value="1"/>
</dbReference>
<reference evidence="3 4" key="1">
    <citation type="submission" date="2023-02" db="EMBL/GenBank/DDBJ databases">
        <title>Genome sequence of Lentisphaera profundi SAORIC-696.</title>
        <authorList>
            <person name="Kim e."/>
            <person name="Cho J.-C."/>
            <person name="Choi A."/>
            <person name="Kang I."/>
        </authorList>
    </citation>
    <scope>NUCLEOTIDE SEQUENCE [LARGE SCALE GENOMIC DNA]</scope>
    <source>
        <strain evidence="3 4">SAORIC-696</strain>
    </source>
</reference>
<feature type="binding site" evidence="2">
    <location>
        <position position="41"/>
    </location>
    <ligand>
        <name>substrate</name>
    </ligand>
</feature>
<evidence type="ECO:0000256" key="1">
    <source>
        <dbReference type="ARBA" id="ARBA00022756"/>
    </source>
</evidence>
<keyword evidence="2" id="KW-0963">Cytoplasm</keyword>
<feature type="binding site" evidence="2">
    <location>
        <position position="115"/>
    </location>
    <ligand>
        <name>Mg(2+)</name>
        <dbReference type="ChEBI" id="CHEBI:18420"/>
    </ligand>
</feature>
<comment type="function">
    <text evidence="2">Catalyzes a mechanistically unusual reaction, the ATP-dependent insertion of CO2 between the N7 and N8 nitrogen atoms of 7,8-diaminopelargonic acid (DAPA, also called 7,8-diammoniononanoate) to form a ureido ring.</text>
</comment>
<dbReference type="GO" id="GO:0004141">
    <property type="term" value="F:dethiobiotin synthase activity"/>
    <property type="evidence" value="ECO:0007669"/>
    <property type="project" value="UniProtKB-EC"/>
</dbReference>
<keyword evidence="2 3" id="KW-0436">Ligase</keyword>
<keyword evidence="2" id="KW-0460">Magnesium</keyword>
<comment type="pathway">
    <text evidence="2">Cofactor biosynthesis; biotin biosynthesis; biotin from 7,8-diaminononanoate: step 1/2.</text>
</comment>
<keyword evidence="2" id="KW-0479">Metal-binding</keyword>